<evidence type="ECO:0000313" key="2">
    <source>
        <dbReference type="EMBL" id="NDU94794.1"/>
    </source>
</evidence>
<accession>A0A6L9L2R9</accession>
<gene>
    <name evidence="2" type="ORF">GK108_07910</name>
</gene>
<feature type="transmembrane region" description="Helical" evidence="1">
    <location>
        <begin position="105"/>
        <end position="125"/>
    </location>
</feature>
<name>A0A6L9L2R9_9BACT</name>
<keyword evidence="1" id="KW-1133">Transmembrane helix</keyword>
<evidence type="ECO:0000313" key="3">
    <source>
        <dbReference type="Proteomes" id="UP000474175"/>
    </source>
</evidence>
<protein>
    <submittedName>
        <fullName evidence="2">Uncharacterized protein</fullName>
    </submittedName>
</protein>
<evidence type="ECO:0000256" key="1">
    <source>
        <dbReference type="SAM" id="Phobius"/>
    </source>
</evidence>
<reference evidence="2 3" key="1">
    <citation type="submission" date="2020-02" db="EMBL/GenBank/DDBJ databases">
        <title>Draft genome sequence of two Spirosoma agri KCTC 52727 and Spirosoma terrae KCTC 52035.</title>
        <authorList>
            <person name="Rojas J."/>
            <person name="Ambika Manirajan B."/>
            <person name="Suarez C."/>
            <person name="Ratering S."/>
            <person name="Schnell S."/>
        </authorList>
    </citation>
    <scope>NUCLEOTIDE SEQUENCE [LARGE SCALE GENOMIC DNA]</scope>
    <source>
        <strain evidence="2 3">KCTC 52035</strain>
    </source>
</reference>
<dbReference type="AlphaFoldDB" id="A0A6L9L2R9"/>
<organism evidence="2 3">
    <name type="scientific">Spirosoma terrae</name>
    <dbReference type="NCBI Taxonomy" id="1968276"/>
    <lineage>
        <taxon>Bacteria</taxon>
        <taxon>Pseudomonadati</taxon>
        <taxon>Bacteroidota</taxon>
        <taxon>Cytophagia</taxon>
        <taxon>Cytophagales</taxon>
        <taxon>Cytophagaceae</taxon>
        <taxon>Spirosoma</taxon>
    </lineage>
</organism>
<keyword evidence="1" id="KW-0812">Transmembrane</keyword>
<dbReference type="EMBL" id="JAAFZH010000002">
    <property type="protein sequence ID" value="NDU94794.1"/>
    <property type="molecule type" value="Genomic_DNA"/>
</dbReference>
<comment type="caution">
    <text evidence="2">The sequence shown here is derived from an EMBL/GenBank/DDBJ whole genome shotgun (WGS) entry which is preliminary data.</text>
</comment>
<feature type="transmembrane region" description="Helical" evidence="1">
    <location>
        <begin position="131"/>
        <end position="151"/>
    </location>
</feature>
<proteinExistence type="predicted"/>
<sequence>MPLGDVQAILKTDTSFFRKYSRHDLLMANATGILPLLKELSQLEGKQDDDSQLERVRKRQQIQSRLLLASTEIASFAAELDCEGERAEQLATYLDQKDNKRIRKLTIFSVVIGAVTTVATALIQADNTSKVVGVAGGLVSAATGGLAAFSSNQTIPYMHKRNLLADLWTQPKESTIYPPFIWYVLNEKSFSNSGQTSIAYNIRQRWKDYMLEDSSQEEKVLYFSEGGNYQADDLHVRANMINQLQSSIRSINQDLQSLTLSLGDK</sequence>
<keyword evidence="3" id="KW-1185">Reference proteome</keyword>
<dbReference type="Proteomes" id="UP000474175">
    <property type="component" value="Unassembled WGS sequence"/>
</dbReference>
<keyword evidence="1" id="KW-0472">Membrane</keyword>